<dbReference type="AlphaFoldDB" id="A0A9J6RR14"/>
<dbReference type="SUPFAM" id="SSF51556">
    <property type="entry name" value="Metallo-dependent hydrolases"/>
    <property type="match status" value="1"/>
</dbReference>
<feature type="domain" description="Amidohydrolase 3" evidence="2">
    <location>
        <begin position="69"/>
        <end position="558"/>
    </location>
</feature>
<keyword evidence="4" id="KW-1185">Reference proteome</keyword>
<dbReference type="PANTHER" id="PTHR22642:SF2">
    <property type="entry name" value="PROTEIN LONG AFTER FAR-RED 3"/>
    <property type="match status" value="1"/>
</dbReference>
<gene>
    <name evidence="3" type="ORF">O0V09_18205</name>
</gene>
<reference evidence="3 4" key="1">
    <citation type="submission" date="2022-12" db="EMBL/GenBank/DDBJ databases">
        <title>Dasania phycosphaerae sp. nov., isolated from particulate material of the south coast of Korea.</title>
        <authorList>
            <person name="Jiang Y."/>
        </authorList>
    </citation>
    <scope>NUCLEOTIDE SEQUENCE [LARGE SCALE GENOMIC DNA]</scope>
    <source>
        <strain evidence="3 4">GY-19</strain>
    </source>
</reference>
<dbReference type="Gene3D" id="3.20.20.140">
    <property type="entry name" value="Metal-dependent hydrolases"/>
    <property type="match status" value="1"/>
</dbReference>
<accession>A0A9J6RR14</accession>
<dbReference type="EMBL" id="JAPTGG010000023">
    <property type="protein sequence ID" value="MCZ0867134.1"/>
    <property type="molecule type" value="Genomic_DNA"/>
</dbReference>
<dbReference type="InterPro" id="IPR033932">
    <property type="entry name" value="YtcJ-like"/>
</dbReference>
<feature type="signal peptide" evidence="1">
    <location>
        <begin position="1"/>
        <end position="20"/>
    </location>
</feature>
<comment type="caution">
    <text evidence="3">The sequence shown here is derived from an EMBL/GenBank/DDBJ whole genome shotgun (WGS) entry which is preliminary data.</text>
</comment>
<feature type="chain" id="PRO_5039891823" evidence="1">
    <location>
        <begin position="21"/>
        <end position="561"/>
    </location>
</feature>
<proteinExistence type="predicted"/>
<dbReference type="InterPro" id="IPR013108">
    <property type="entry name" value="Amidohydro_3"/>
</dbReference>
<keyword evidence="1" id="KW-0732">Signal</keyword>
<organism evidence="3 4">
    <name type="scientific">Dasania phycosphaerae</name>
    <dbReference type="NCBI Taxonomy" id="2950436"/>
    <lineage>
        <taxon>Bacteria</taxon>
        <taxon>Pseudomonadati</taxon>
        <taxon>Pseudomonadota</taxon>
        <taxon>Gammaproteobacteria</taxon>
        <taxon>Cellvibrionales</taxon>
        <taxon>Spongiibacteraceae</taxon>
        <taxon>Dasania</taxon>
    </lineage>
</organism>
<dbReference type="Pfam" id="PF07969">
    <property type="entry name" value="Amidohydro_3"/>
    <property type="match status" value="1"/>
</dbReference>
<dbReference type="Gene3D" id="2.30.40.10">
    <property type="entry name" value="Urease, subunit C, domain 1"/>
    <property type="match status" value="1"/>
</dbReference>
<dbReference type="PANTHER" id="PTHR22642">
    <property type="entry name" value="IMIDAZOLONEPROPIONASE"/>
    <property type="match status" value="1"/>
</dbReference>
<name>A0A9J6RR14_9GAMM</name>
<dbReference type="Proteomes" id="UP001069090">
    <property type="component" value="Unassembled WGS sequence"/>
</dbReference>
<evidence type="ECO:0000259" key="2">
    <source>
        <dbReference type="Pfam" id="PF07969"/>
    </source>
</evidence>
<evidence type="ECO:0000256" key="1">
    <source>
        <dbReference type="SAM" id="SignalP"/>
    </source>
</evidence>
<dbReference type="InterPro" id="IPR032466">
    <property type="entry name" value="Metal_Hydrolase"/>
</dbReference>
<dbReference type="RefSeq" id="WP_258333063.1">
    <property type="nucleotide sequence ID" value="NZ_JAPTGG010000023.1"/>
</dbReference>
<dbReference type="SUPFAM" id="SSF51338">
    <property type="entry name" value="Composite domain of metallo-dependent hydrolases"/>
    <property type="match status" value="1"/>
</dbReference>
<evidence type="ECO:0000313" key="4">
    <source>
        <dbReference type="Proteomes" id="UP001069090"/>
    </source>
</evidence>
<dbReference type="GO" id="GO:0016810">
    <property type="term" value="F:hydrolase activity, acting on carbon-nitrogen (but not peptide) bonds"/>
    <property type="evidence" value="ECO:0007669"/>
    <property type="project" value="InterPro"/>
</dbReference>
<protein>
    <submittedName>
        <fullName evidence="3">Amidohydrolase family protein</fullName>
    </submittedName>
</protein>
<dbReference type="InterPro" id="IPR011059">
    <property type="entry name" value="Metal-dep_hydrolase_composite"/>
</dbReference>
<sequence length="561" mass="62698">MIIRNIVVWLALALSLHAQAGQRVALVNGEIYTANDKQLWVEALVYENEKIIYVGDAKSAQNFITPTTQVHDLKGKLVTPGMHDLHMHAETASVFVHSCNLYALRSKQAIIAKLKECVQQYPDSPWLRGEGWVSYDEDQVVYKEDLDKVLPDRPMWLMAMDGHSALVNSKALALSGISANTPDPVAGTIHKNAKGEPSGLLVESAMWIPEVLMPRVSLGDQVKSLEKAMQLANQYGVTSIVEAWETPSLDVAWLQLKDEGRLTTRVNLALLVEEDWDENIELLKQRRAALDFYPMLKANQIKLLTDGIVEIKTAAVKEPYLGTENDKGMFYFTQQQLNKWVPMLEGEGFQIHAHTIGDRAMANVLTALEHSRVVNKRGNNKPMFIHNYMVDKNDIPRLKAANASANFSMLWRQYDIATESYKPFISQENFERIMPMAELHEAGVLVTGGSDFYVSQIDPLAAITAAITGKAVPYYRSWPYQPDSQPVMPGKKPDLDTMMKAYTIFAAQAQGMEDITGSLEKGKRADLVVFDKNFFKDAPEKIYGTQVLATVLDGSIVYGGF</sequence>
<dbReference type="Gene3D" id="3.10.310.70">
    <property type="match status" value="1"/>
</dbReference>
<evidence type="ECO:0000313" key="3">
    <source>
        <dbReference type="EMBL" id="MCZ0867134.1"/>
    </source>
</evidence>
<dbReference type="CDD" id="cd01300">
    <property type="entry name" value="YtcJ_like"/>
    <property type="match status" value="1"/>
</dbReference>